<dbReference type="GO" id="GO:0005737">
    <property type="term" value="C:cytoplasm"/>
    <property type="evidence" value="ECO:0007669"/>
    <property type="project" value="UniProtKB-SubCell"/>
</dbReference>
<evidence type="ECO:0000256" key="7">
    <source>
        <dbReference type="ARBA" id="ARBA00022884"/>
    </source>
</evidence>
<keyword evidence="5 9" id="KW-0963">Cytoplasm</keyword>
<dbReference type="Pfam" id="PF08389">
    <property type="entry name" value="Xpo1"/>
    <property type="match status" value="1"/>
</dbReference>
<keyword evidence="4 9" id="KW-0813">Transport</keyword>
<evidence type="ECO:0000259" key="11">
    <source>
        <dbReference type="Pfam" id="PF19282"/>
    </source>
</evidence>
<keyword evidence="13" id="KW-1185">Reference proteome</keyword>
<sequence>MDQIEQAVMYALGPQVDPSLKAQANSYCEQVKNSDEGWQLCIQLFMKEPKALPEARFFSLQVVENTLRNRYDSLDAAAVQYIQQTMMEYLRREFVDNTNIGSEEAFIRNKAAQSLTILFTHVYPTVWPSFFKDMIALAKTPSDTPSHEKAADFFLRLCISIDEEIARMDIPRTREEVIRNTHIKDSMRVGDIQLLAAFWFDLLQEFKSTKPTIAQLALKNIGSYIAWMDISYVVNDQVMTVLYELLANEALRIPACECLADVISKGMLPMDKLNMLQMLNITDMLPRLDLSEPEFVEYVARLINALGTELCKIYTEVSLPAEGKAAAWTMIEQVTPYLLRFLANEYDDTSSAIFPFVNDMLYIYKKQKKQQQPLSQGQHEFLVSLLNVLVVKLRYDDETEWDADEDEPEEEALFFEMRKNLRIFAEHIAIIDEELYVRYIHSFVMDTFNKYKNGTELNWRDVELCLYVLYCYGEALPKAAMVFVNPDDTLSPLGDLVAEMVSSNISAYPHPSTAMQFFENVTRYYQYFEQRPSLLPQALTAFVDTRGLHHPVGQIRTRCWYLFQRFVKKLRPKMGSYVEHVLSSMGDLLTIQAEPVVETNTVDGMPIPAASTFDSQLNLFETVGLLISLEGIDPMKQTEYLQIVLEPLVKGIQSSMGQSYNPKDELFLLQLHHYIMAIGSVAKGFPALVKAGESVQEPWTSVFMQATEIILSALQNFNQIALIRDAVRYTFARLITCLGTQVLPYLPTLINGLLTECQVTELVDFLPFIGLVAHKYKPMIETIIDELLLPLVRRVFDFLNTTPSGTDEALLLLDLRKAYLNFILSLFNSNVESVFVSERNLEHLPTILQTFVHFAKDNSDPTSQKMSFGVFLKMVNAWTSDATTAAVPGFDQFVYNELLPITFTVPMSAAFNLADGQSILVFGEITAIQKTLCVKQGNHFIEYMNNVFFPSIQCPPETAERYCQAVRQYDNRAFKKYFQSFISEAKS</sequence>
<dbReference type="PANTHER" id="PTHR15952">
    <property type="entry name" value="EXPORTIN-T/LOS1"/>
    <property type="match status" value="1"/>
</dbReference>
<proteinExistence type="inferred from homology"/>
<gene>
    <name evidence="12" type="ORF">INT47_006828</name>
</gene>
<name>A0A8H7VAK9_9FUNG</name>
<dbReference type="Pfam" id="PF19282">
    <property type="entry name" value="Exportin-T"/>
    <property type="match status" value="1"/>
</dbReference>
<organism evidence="12 13">
    <name type="scientific">Mucor saturninus</name>
    <dbReference type="NCBI Taxonomy" id="64648"/>
    <lineage>
        <taxon>Eukaryota</taxon>
        <taxon>Fungi</taxon>
        <taxon>Fungi incertae sedis</taxon>
        <taxon>Mucoromycota</taxon>
        <taxon>Mucoromycotina</taxon>
        <taxon>Mucoromycetes</taxon>
        <taxon>Mucorales</taxon>
        <taxon>Mucorineae</taxon>
        <taxon>Mucoraceae</taxon>
        <taxon>Mucor</taxon>
    </lineage>
</organism>
<evidence type="ECO:0000256" key="2">
    <source>
        <dbReference type="ARBA" id="ARBA00009466"/>
    </source>
</evidence>
<evidence type="ECO:0000256" key="3">
    <source>
        <dbReference type="ARBA" id="ARBA00018928"/>
    </source>
</evidence>
<dbReference type="EMBL" id="JAEPRD010000025">
    <property type="protein sequence ID" value="KAG2207354.1"/>
    <property type="molecule type" value="Genomic_DNA"/>
</dbReference>
<dbReference type="SUPFAM" id="SSF48371">
    <property type="entry name" value="ARM repeat"/>
    <property type="match status" value="1"/>
</dbReference>
<evidence type="ECO:0000313" key="13">
    <source>
        <dbReference type="Proteomes" id="UP000603453"/>
    </source>
</evidence>
<reference evidence="12" key="1">
    <citation type="submission" date="2020-12" db="EMBL/GenBank/DDBJ databases">
        <title>Metabolic potential, ecology and presence of endohyphal bacteria is reflected in genomic diversity of Mucoromycotina.</title>
        <authorList>
            <person name="Muszewska A."/>
            <person name="Okrasinska A."/>
            <person name="Steczkiewicz K."/>
            <person name="Drgas O."/>
            <person name="Orlowska M."/>
            <person name="Perlinska-Lenart U."/>
            <person name="Aleksandrzak-Piekarczyk T."/>
            <person name="Szatraj K."/>
            <person name="Zielenkiewicz U."/>
            <person name="Pilsyk S."/>
            <person name="Malc E."/>
            <person name="Mieczkowski P."/>
            <person name="Kruszewska J.S."/>
            <person name="Biernat P."/>
            <person name="Pawlowska J."/>
        </authorList>
    </citation>
    <scope>NUCLEOTIDE SEQUENCE</scope>
    <source>
        <strain evidence="12">WA0000017839</strain>
    </source>
</reference>
<dbReference type="GO" id="GO:0000049">
    <property type="term" value="F:tRNA binding"/>
    <property type="evidence" value="ECO:0007669"/>
    <property type="project" value="UniProtKB-UniRule"/>
</dbReference>
<keyword evidence="6 9" id="KW-0820">tRNA-binding</keyword>
<dbReference type="GO" id="GO:0071528">
    <property type="term" value="P:tRNA re-export from nucleus"/>
    <property type="evidence" value="ECO:0007669"/>
    <property type="project" value="UniProtKB-UniRule"/>
</dbReference>
<dbReference type="OrthoDB" id="26399at2759"/>
<keyword evidence="7 9" id="KW-0694">RNA-binding</keyword>
<comment type="function">
    <text evidence="9">tRNA nucleus export receptor which facilitates tRNA translocation across the nuclear pore complex.</text>
</comment>
<dbReference type="InterPro" id="IPR011989">
    <property type="entry name" value="ARM-like"/>
</dbReference>
<evidence type="ECO:0000256" key="6">
    <source>
        <dbReference type="ARBA" id="ARBA00022555"/>
    </source>
</evidence>
<feature type="domain" description="Exportin-T C-terminal" evidence="11">
    <location>
        <begin position="322"/>
        <end position="985"/>
    </location>
</feature>
<feature type="domain" description="Exportin-1/Importin-beta-like" evidence="10">
    <location>
        <begin position="105"/>
        <end position="259"/>
    </location>
</feature>
<comment type="subcellular location">
    <subcellularLocation>
        <location evidence="1 9">Cytoplasm</location>
    </subcellularLocation>
    <subcellularLocation>
        <location evidence="9">Nucleus</location>
    </subcellularLocation>
    <text evidence="9">Shuttles between the nucleus and the cytoplasm.</text>
</comment>
<dbReference type="GO" id="GO:0005643">
    <property type="term" value="C:nuclear pore"/>
    <property type="evidence" value="ECO:0007669"/>
    <property type="project" value="TreeGrafter"/>
</dbReference>
<dbReference type="InterPro" id="IPR045546">
    <property type="entry name" value="Exportin-T_C"/>
</dbReference>
<dbReference type="InterPro" id="IPR013598">
    <property type="entry name" value="Exportin-1/Importin-b-like"/>
</dbReference>
<comment type="similarity">
    <text evidence="2 9">Belongs to the exportin family.</text>
</comment>
<comment type="caution">
    <text evidence="12">The sequence shown here is derived from an EMBL/GenBank/DDBJ whole genome shotgun (WGS) entry which is preliminary data.</text>
</comment>
<dbReference type="Gene3D" id="1.25.10.10">
    <property type="entry name" value="Leucine-rich Repeat Variant"/>
    <property type="match status" value="1"/>
</dbReference>
<evidence type="ECO:0000256" key="4">
    <source>
        <dbReference type="ARBA" id="ARBA00022448"/>
    </source>
</evidence>
<evidence type="ECO:0000256" key="8">
    <source>
        <dbReference type="ARBA" id="ARBA00023242"/>
    </source>
</evidence>
<dbReference type="InterPro" id="IPR016024">
    <property type="entry name" value="ARM-type_fold"/>
</dbReference>
<dbReference type="PANTHER" id="PTHR15952:SF11">
    <property type="entry name" value="EXPORTIN-T"/>
    <property type="match status" value="1"/>
</dbReference>
<dbReference type="Proteomes" id="UP000603453">
    <property type="component" value="Unassembled WGS sequence"/>
</dbReference>
<protein>
    <recommendedName>
        <fullName evidence="3 9">Exportin-T</fullName>
    </recommendedName>
    <alternativeName>
        <fullName evidence="9">Exportin(tRNA)</fullName>
    </alternativeName>
    <alternativeName>
        <fullName evidence="9">tRNA exportin</fullName>
    </alternativeName>
</protein>
<dbReference type="GO" id="GO:0031267">
    <property type="term" value="F:small GTPase binding"/>
    <property type="evidence" value="ECO:0007669"/>
    <property type="project" value="InterPro"/>
</dbReference>
<dbReference type="GO" id="GO:0016363">
    <property type="term" value="C:nuclear matrix"/>
    <property type="evidence" value="ECO:0007669"/>
    <property type="project" value="TreeGrafter"/>
</dbReference>
<evidence type="ECO:0000256" key="5">
    <source>
        <dbReference type="ARBA" id="ARBA00022490"/>
    </source>
</evidence>
<dbReference type="AlphaFoldDB" id="A0A8H7VAK9"/>
<accession>A0A8H7VAK9</accession>
<dbReference type="InterPro" id="IPR040017">
    <property type="entry name" value="XPOT"/>
</dbReference>
<evidence type="ECO:0000256" key="1">
    <source>
        <dbReference type="ARBA" id="ARBA00004496"/>
    </source>
</evidence>
<keyword evidence="8 9" id="KW-0539">Nucleus</keyword>
<evidence type="ECO:0000256" key="9">
    <source>
        <dbReference type="RuleBase" id="RU366037"/>
    </source>
</evidence>
<evidence type="ECO:0000259" key="10">
    <source>
        <dbReference type="Pfam" id="PF08389"/>
    </source>
</evidence>
<evidence type="ECO:0000313" key="12">
    <source>
        <dbReference type="EMBL" id="KAG2207354.1"/>
    </source>
</evidence>